<dbReference type="GO" id="GO:0016491">
    <property type="term" value="F:oxidoreductase activity"/>
    <property type="evidence" value="ECO:0007669"/>
    <property type="project" value="UniProtKB-KW"/>
</dbReference>
<evidence type="ECO:0008006" key="5">
    <source>
        <dbReference type="Google" id="ProtNLM"/>
    </source>
</evidence>
<proteinExistence type="inferred from homology"/>
<keyword evidence="2" id="KW-0560">Oxidoreductase</keyword>
<dbReference type="Pfam" id="PF02615">
    <property type="entry name" value="Ldh_2"/>
    <property type="match status" value="1"/>
</dbReference>
<dbReference type="InterPro" id="IPR043143">
    <property type="entry name" value="Mal/L-sulf/L-lact_DH-like_NADP"/>
</dbReference>
<reference evidence="3 4" key="1">
    <citation type="journal article" date="2015" name="Genome Biol. Evol.">
        <title>Comparative Genomics of a Bacterivorous Green Alga Reveals Evolutionary Causalities and Consequences of Phago-Mixotrophic Mode of Nutrition.</title>
        <authorList>
            <person name="Burns J.A."/>
            <person name="Paasch A."/>
            <person name="Narechania A."/>
            <person name="Kim E."/>
        </authorList>
    </citation>
    <scope>NUCLEOTIDE SEQUENCE [LARGE SCALE GENOMIC DNA]</scope>
    <source>
        <strain evidence="3 4">PLY_AMNH</strain>
    </source>
</reference>
<evidence type="ECO:0000256" key="2">
    <source>
        <dbReference type="ARBA" id="ARBA00023002"/>
    </source>
</evidence>
<dbReference type="Gene3D" id="3.30.1370.60">
    <property type="entry name" value="Hypothetical oxidoreductase yiak, domain 2"/>
    <property type="match status" value="1"/>
</dbReference>
<dbReference type="SUPFAM" id="SSF89733">
    <property type="entry name" value="L-sulfolactate dehydrogenase-like"/>
    <property type="match status" value="1"/>
</dbReference>
<protein>
    <recommendedName>
        <fullName evidence="5">Malate dehydrogenase</fullName>
    </recommendedName>
</protein>
<dbReference type="AlphaFoldDB" id="A0AAE0CCI8"/>
<dbReference type="PANTHER" id="PTHR11091">
    <property type="entry name" value="OXIDOREDUCTASE-RELATED"/>
    <property type="match status" value="1"/>
</dbReference>
<evidence type="ECO:0000313" key="4">
    <source>
        <dbReference type="Proteomes" id="UP001190700"/>
    </source>
</evidence>
<dbReference type="InterPro" id="IPR036111">
    <property type="entry name" value="Mal/L-sulfo/L-lacto_DH-like_sf"/>
</dbReference>
<organism evidence="3 4">
    <name type="scientific">Cymbomonas tetramitiformis</name>
    <dbReference type="NCBI Taxonomy" id="36881"/>
    <lineage>
        <taxon>Eukaryota</taxon>
        <taxon>Viridiplantae</taxon>
        <taxon>Chlorophyta</taxon>
        <taxon>Pyramimonadophyceae</taxon>
        <taxon>Pyramimonadales</taxon>
        <taxon>Pyramimonadaceae</taxon>
        <taxon>Cymbomonas</taxon>
    </lineage>
</organism>
<dbReference type="Proteomes" id="UP001190700">
    <property type="component" value="Unassembled WGS sequence"/>
</dbReference>
<comment type="caution">
    <text evidence="3">The sequence shown here is derived from an EMBL/GenBank/DDBJ whole genome shotgun (WGS) entry which is preliminary data.</text>
</comment>
<evidence type="ECO:0000256" key="1">
    <source>
        <dbReference type="ARBA" id="ARBA00006056"/>
    </source>
</evidence>
<keyword evidence="4" id="KW-1185">Reference proteome</keyword>
<gene>
    <name evidence="3" type="ORF">CYMTET_38136</name>
</gene>
<name>A0AAE0CCI8_9CHLO</name>
<evidence type="ECO:0000313" key="3">
    <source>
        <dbReference type="EMBL" id="KAK3252572.1"/>
    </source>
</evidence>
<accession>A0AAE0CCI8</accession>
<dbReference type="InterPro" id="IPR003767">
    <property type="entry name" value="Malate/L-lactate_DH-like"/>
</dbReference>
<sequence>MLRRYLAKLESGVYTKRPAVRTLHHTPTTALWDADRGLGMLAMHTAVAKAKAHGVGVVVVRNAAHLGGAGYHAMLAAEQGCIGHTMATSEGPPMVVPSGGAKPRFGTNPIAWAAPSGHAAPFLLDFAVSQIAGNKVDLAYRNATPLPSGSVVDNRSGSVIMEPFVPCVPVDVLLKSYSLAPMAGHKGSGLAGIIDILCNSLAGLPPGWDTEASAQFHLAIDVRAFTPLPCYKVAMDRMLEVRT</sequence>
<comment type="similarity">
    <text evidence="1">Belongs to the LDH2/MDH2 oxidoreductase family.</text>
</comment>
<dbReference type="PANTHER" id="PTHR11091:SF0">
    <property type="entry name" value="MALATE DEHYDROGENASE"/>
    <property type="match status" value="1"/>
</dbReference>
<dbReference type="EMBL" id="LGRX02025339">
    <property type="protein sequence ID" value="KAK3252572.1"/>
    <property type="molecule type" value="Genomic_DNA"/>
</dbReference>